<evidence type="ECO:0000259" key="4">
    <source>
        <dbReference type="Pfam" id="PF00150"/>
    </source>
</evidence>
<name>A0A0R1RFQ5_9LACO</name>
<protein>
    <recommendedName>
        <fullName evidence="4">Glycoside hydrolase family 5 domain-containing protein</fullName>
    </recommendedName>
</protein>
<dbReference type="GO" id="GO:0005576">
    <property type="term" value="C:extracellular region"/>
    <property type="evidence" value="ECO:0007669"/>
    <property type="project" value="TreeGrafter"/>
</dbReference>
<dbReference type="PATRIC" id="fig|1423778.4.peg.1358"/>
<keyword evidence="1 3" id="KW-0378">Hydrolase</keyword>
<proteinExistence type="inferred from homology"/>
<dbReference type="STRING" id="1423778.FC70_GL001323"/>
<evidence type="ECO:0000256" key="2">
    <source>
        <dbReference type="ARBA" id="ARBA00023295"/>
    </source>
</evidence>
<evidence type="ECO:0000256" key="3">
    <source>
        <dbReference type="RuleBase" id="RU361153"/>
    </source>
</evidence>
<keyword evidence="2 3" id="KW-0326">Glycosidase</keyword>
<dbReference type="GO" id="GO:0008422">
    <property type="term" value="F:beta-glucosidase activity"/>
    <property type="evidence" value="ECO:0007669"/>
    <property type="project" value="TreeGrafter"/>
</dbReference>
<dbReference type="Proteomes" id="UP000051697">
    <property type="component" value="Unassembled WGS sequence"/>
</dbReference>
<dbReference type="GO" id="GO:0009251">
    <property type="term" value="P:glucan catabolic process"/>
    <property type="evidence" value="ECO:0007669"/>
    <property type="project" value="TreeGrafter"/>
</dbReference>
<dbReference type="Pfam" id="PF00150">
    <property type="entry name" value="Cellulase"/>
    <property type="match status" value="1"/>
</dbReference>
<dbReference type="AlphaFoldDB" id="A0A0R1RFQ5"/>
<sequence>MNYIEIKQDKMFFNGEQLILRGLGIGTWLNIEHFMIGMPGPQSVILNSIDRVYGEGKGKEFQNYFIDKFIDENDFKFMKKININFLRVPINYRNFIDDNTLEFKKDGLEKLKRLLDYCEKYQIFCMLDMHTSPGGQNPDWHSDNRTGVPQFWEFKSLRNQLVEVWGKIASELANQYSYLLGYDLLNEPAMADMDTLNSFYNETIDIIRKSDTNHAVIVEGDHFAMDMSELDIKKDSKMIISFHYYPTVWKENLLDRNLDRAERKKEFDLGLIDVLNTIKGLNVPLICGEAGYDIKEDDIDFSMELLEDTIDIFESRNISWCLWAYKDACFMGLTHPKKDSDWMKLVDEVHTKWTHYDEMSQANKITHKMAQEFNLDDKDLEYELQFRVRGILYRYQQEGILIPLLEKISWQDFISKLDSFSFDNCDYYDKYEKLLMKYTS</sequence>
<dbReference type="OrthoDB" id="9800475at2"/>
<evidence type="ECO:0000313" key="6">
    <source>
        <dbReference type="Proteomes" id="UP000051697"/>
    </source>
</evidence>
<dbReference type="Gene3D" id="3.20.20.80">
    <property type="entry name" value="Glycosidases"/>
    <property type="match status" value="1"/>
</dbReference>
<evidence type="ECO:0000313" key="5">
    <source>
        <dbReference type="EMBL" id="KRL55719.1"/>
    </source>
</evidence>
<dbReference type="PANTHER" id="PTHR31297:SF13">
    <property type="entry name" value="PUTATIVE-RELATED"/>
    <property type="match status" value="1"/>
</dbReference>
<dbReference type="EMBL" id="AZFE01000031">
    <property type="protein sequence ID" value="KRL55719.1"/>
    <property type="molecule type" value="Genomic_DNA"/>
</dbReference>
<accession>A0A0R1RFQ5</accession>
<dbReference type="GO" id="GO:0009986">
    <property type="term" value="C:cell surface"/>
    <property type="evidence" value="ECO:0007669"/>
    <property type="project" value="TreeGrafter"/>
</dbReference>
<dbReference type="InterPro" id="IPR050386">
    <property type="entry name" value="Glycosyl_hydrolase_5"/>
</dbReference>
<dbReference type="PANTHER" id="PTHR31297">
    <property type="entry name" value="GLUCAN ENDO-1,6-BETA-GLUCOSIDASE B"/>
    <property type="match status" value="1"/>
</dbReference>
<comment type="similarity">
    <text evidence="3">Belongs to the glycosyl hydrolase 5 (cellulase A) family.</text>
</comment>
<feature type="domain" description="Glycoside hydrolase family 5" evidence="4">
    <location>
        <begin position="68"/>
        <end position="327"/>
    </location>
</feature>
<comment type="caution">
    <text evidence="5">The sequence shown here is derived from an EMBL/GenBank/DDBJ whole genome shotgun (WGS) entry which is preliminary data.</text>
</comment>
<dbReference type="SUPFAM" id="SSF51445">
    <property type="entry name" value="(Trans)glycosidases"/>
    <property type="match status" value="1"/>
</dbReference>
<evidence type="ECO:0000256" key="1">
    <source>
        <dbReference type="ARBA" id="ARBA00022801"/>
    </source>
</evidence>
<organism evidence="5 6">
    <name type="scientific">Paucilactobacillus oligofermentans DSM 15707 = LMG 22743</name>
    <dbReference type="NCBI Taxonomy" id="1423778"/>
    <lineage>
        <taxon>Bacteria</taxon>
        <taxon>Bacillati</taxon>
        <taxon>Bacillota</taxon>
        <taxon>Bacilli</taxon>
        <taxon>Lactobacillales</taxon>
        <taxon>Lactobacillaceae</taxon>
        <taxon>Paucilactobacillus</taxon>
    </lineage>
</organism>
<dbReference type="InterPro" id="IPR001547">
    <property type="entry name" value="Glyco_hydro_5"/>
</dbReference>
<gene>
    <name evidence="5" type="ORF">FC70_GL001323</name>
</gene>
<dbReference type="InterPro" id="IPR017853">
    <property type="entry name" value="GH"/>
</dbReference>
<dbReference type="RefSeq" id="WP_057890245.1">
    <property type="nucleotide sequence ID" value="NZ_AZFE01000031.1"/>
</dbReference>
<keyword evidence="6" id="KW-1185">Reference proteome</keyword>
<reference evidence="5 6" key="1">
    <citation type="journal article" date="2015" name="Genome Announc.">
        <title>Expanding the biotechnology potential of lactobacilli through comparative genomics of 213 strains and associated genera.</title>
        <authorList>
            <person name="Sun Z."/>
            <person name="Harris H.M."/>
            <person name="McCann A."/>
            <person name="Guo C."/>
            <person name="Argimon S."/>
            <person name="Zhang W."/>
            <person name="Yang X."/>
            <person name="Jeffery I.B."/>
            <person name="Cooney J.C."/>
            <person name="Kagawa T.F."/>
            <person name="Liu W."/>
            <person name="Song Y."/>
            <person name="Salvetti E."/>
            <person name="Wrobel A."/>
            <person name="Rasinkangas P."/>
            <person name="Parkhill J."/>
            <person name="Rea M.C."/>
            <person name="O'Sullivan O."/>
            <person name="Ritari J."/>
            <person name="Douillard F.P."/>
            <person name="Paul Ross R."/>
            <person name="Yang R."/>
            <person name="Briner A.E."/>
            <person name="Felis G.E."/>
            <person name="de Vos W.M."/>
            <person name="Barrangou R."/>
            <person name="Klaenhammer T.R."/>
            <person name="Caufield P.W."/>
            <person name="Cui Y."/>
            <person name="Zhang H."/>
            <person name="O'Toole P.W."/>
        </authorList>
    </citation>
    <scope>NUCLEOTIDE SEQUENCE [LARGE SCALE GENOMIC DNA]</scope>
    <source>
        <strain evidence="5 6">DSM 15707</strain>
    </source>
</reference>